<keyword evidence="3" id="KW-1185">Reference proteome</keyword>
<dbReference type="InterPro" id="IPR029063">
    <property type="entry name" value="SAM-dependent_MTases_sf"/>
</dbReference>
<dbReference type="AlphaFoldDB" id="A0AAD4I4I4"/>
<reference evidence="2" key="1">
    <citation type="submission" date="2023-02" db="EMBL/GenBank/DDBJ databases">
        <authorList>
            <person name="Palmer J.M."/>
        </authorList>
    </citation>
    <scope>NUCLEOTIDE SEQUENCE</scope>
    <source>
        <strain evidence="2">FW57</strain>
    </source>
</reference>
<dbReference type="PANTHER" id="PTHR43861">
    <property type="entry name" value="TRANS-ACONITATE 2-METHYLTRANSFERASE-RELATED"/>
    <property type="match status" value="1"/>
</dbReference>
<evidence type="ECO:0000313" key="2">
    <source>
        <dbReference type="EMBL" id="KAG7293280.1"/>
    </source>
</evidence>
<protein>
    <recommendedName>
        <fullName evidence="1">Methyltransferase domain-containing protein</fullName>
    </recommendedName>
</protein>
<evidence type="ECO:0000313" key="3">
    <source>
        <dbReference type="Proteomes" id="UP001197093"/>
    </source>
</evidence>
<dbReference type="PANTHER" id="PTHR43861:SF1">
    <property type="entry name" value="TRANS-ACONITATE 2-METHYLTRANSFERASE"/>
    <property type="match status" value="1"/>
</dbReference>
<comment type="caution">
    <text evidence="2">The sequence shown here is derived from an EMBL/GenBank/DDBJ whole genome shotgun (WGS) entry which is preliminary data.</text>
</comment>
<dbReference type="Gene3D" id="3.40.50.150">
    <property type="entry name" value="Vaccinia Virus protein VP39"/>
    <property type="match status" value="1"/>
</dbReference>
<gene>
    <name evidence="2" type="ORF">NEMBOFW57_003326</name>
</gene>
<dbReference type="Pfam" id="PF13847">
    <property type="entry name" value="Methyltransf_31"/>
    <property type="match status" value="1"/>
</dbReference>
<dbReference type="InterPro" id="IPR025714">
    <property type="entry name" value="Methyltranfer_dom"/>
</dbReference>
<name>A0AAD4I4I4_9PEZI</name>
<sequence length="260" mass="28422">MATEHKDNWSSEASDAYQNAASFVPKLATKVMQWLDPQKDDVILDVGCGDGVLNVEMAHILAQGSGRVHGVDSSAAMIAAAKASAESAGLTDKCTFEVLDATSLISTPSLQQQTFTKAFSNAALHWILRPAATREALFRGVRDALAPGATFVFEMGGLGNVSEIRAALLTADWVRDVMENKVGGWKVERAEREWRPTKADKGGVEGWVRLMAKQFFEVLPEGEREECIREVVDVLEVVCRQPGGGHMYSYVRLRVVARKV</sequence>
<feature type="domain" description="Methyltransferase" evidence="1">
    <location>
        <begin position="39"/>
        <end position="154"/>
    </location>
</feature>
<dbReference type="EMBL" id="JAHCVI010000001">
    <property type="protein sequence ID" value="KAG7293280.1"/>
    <property type="molecule type" value="Genomic_DNA"/>
</dbReference>
<proteinExistence type="predicted"/>
<organism evidence="2 3">
    <name type="scientific">Staphylotrichum longicolle</name>
    <dbReference type="NCBI Taxonomy" id="669026"/>
    <lineage>
        <taxon>Eukaryota</taxon>
        <taxon>Fungi</taxon>
        <taxon>Dikarya</taxon>
        <taxon>Ascomycota</taxon>
        <taxon>Pezizomycotina</taxon>
        <taxon>Sordariomycetes</taxon>
        <taxon>Sordariomycetidae</taxon>
        <taxon>Sordariales</taxon>
        <taxon>Chaetomiaceae</taxon>
        <taxon>Staphylotrichum</taxon>
    </lineage>
</organism>
<dbReference type="Proteomes" id="UP001197093">
    <property type="component" value="Unassembled WGS sequence"/>
</dbReference>
<accession>A0AAD4I4I4</accession>
<dbReference type="SUPFAM" id="SSF53335">
    <property type="entry name" value="S-adenosyl-L-methionine-dependent methyltransferases"/>
    <property type="match status" value="1"/>
</dbReference>
<dbReference type="CDD" id="cd02440">
    <property type="entry name" value="AdoMet_MTases"/>
    <property type="match status" value="1"/>
</dbReference>
<evidence type="ECO:0000259" key="1">
    <source>
        <dbReference type="Pfam" id="PF13847"/>
    </source>
</evidence>